<evidence type="ECO:0000313" key="1">
    <source>
        <dbReference type="EMBL" id="CUV46288.1"/>
    </source>
</evidence>
<reference evidence="1" key="1">
    <citation type="submission" date="2015-10" db="EMBL/GenBank/DDBJ databases">
        <authorList>
            <person name="Gilbert D.G."/>
        </authorList>
    </citation>
    <scope>NUCLEOTIDE SEQUENCE</scope>
    <source>
        <strain evidence="1">Phyl III-seqv23</strain>
    </source>
</reference>
<protein>
    <submittedName>
        <fullName evidence="1">Uncharacterized protein</fullName>
    </submittedName>
</protein>
<proteinExistence type="predicted"/>
<dbReference type="EMBL" id="LN899827">
    <property type="protein sequence ID" value="CUV46288.1"/>
    <property type="molecule type" value="Genomic_DNA"/>
</dbReference>
<accession>A0A0S4WHN4</accession>
<organism evidence="1">
    <name type="scientific">Ralstonia solanacearum</name>
    <name type="common">Pseudomonas solanacearum</name>
    <dbReference type="NCBI Taxonomy" id="305"/>
    <lineage>
        <taxon>Bacteria</taxon>
        <taxon>Pseudomonadati</taxon>
        <taxon>Pseudomonadota</taxon>
        <taxon>Betaproteobacteria</taxon>
        <taxon>Burkholderiales</taxon>
        <taxon>Burkholderiaceae</taxon>
        <taxon>Ralstonia</taxon>
        <taxon>Ralstonia solanacearum species complex</taxon>
    </lineage>
</organism>
<gene>
    <name evidence="1" type="ORF">TO10_v1_540017</name>
</gene>
<name>A0A0S4WHN4_RALSL</name>
<sequence>MHDEIDISILLISARVHEAGIGRGAAQIAVPLWKAAHRRMAMGSRAPRIPKGDRYG</sequence>
<dbReference type="AlphaFoldDB" id="A0A0S4WHN4"/>